<dbReference type="InterPro" id="IPR043993">
    <property type="entry name" value="T4SS_pilin"/>
</dbReference>
<name>A0A1V5SC70_9BACT</name>
<feature type="transmembrane region" description="Helical" evidence="1">
    <location>
        <begin position="40"/>
        <end position="67"/>
    </location>
</feature>
<accession>A0A1V5SC70</accession>
<reference evidence="2" key="1">
    <citation type="submission" date="2017-02" db="EMBL/GenBank/DDBJ databases">
        <title>Delving into the versatile metabolic prowess of the omnipresent phylum Bacteroidetes.</title>
        <authorList>
            <person name="Nobu M.K."/>
            <person name="Mei R."/>
            <person name="Narihiro T."/>
            <person name="Kuroda K."/>
            <person name="Liu W.-T."/>
        </authorList>
    </citation>
    <scope>NUCLEOTIDE SEQUENCE</scope>
    <source>
        <strain evidence="2">ADurb.Bin280</strain>
    </source>
</reference>
<dbReference type="Pfam" id="PF18895">
    <property type="entry name" value="T4SS_pilin"/>
    <property type="match status" value="1"/>
</dbReference>
<keyword evidence="1" id="KW-0472">Membrane</keyword>
<comment type="caution">
    <text evidence="2">The sequence shown here is derived from an EMBL/GenBank/DDBJ whole genome shotgun (WGS) entry which is preliminary data.</text>
</comment>
<feature type="transmembrane region" description="Helical" evidence="1">
    <location>
        <begin position="79"/>
        <end position="100"/>
    </location>
</feature>
<keyword evidence="1" id="KW-1133">Transmembrane helix</keyword>
<keyword evidence="1" id="KW-0812">Transmembrane</keyword>
<gene>
    <name evidence="2" type="ORF">BWY43_00647</name>
</gene>
<evidence type="ECO:0000256" key="1">
    <source>
        <dbReference type="SAM" id="Phobius"/>
    </source>
</evidence>
<protein>
    <recommendedName>
        <fullName evidence="3">Transmembrane protein</fullName>
    </recommendedName>
</protein>
<organism evidence="2">
    <name type="scientific">candidate division WS2 bacterium ADurb.Bin280</name>
    <dbReference type="NCBI Taxonomy" id="1852829"/>
    <lineage>
        <taxon>Bacteria</taxon>
        <taxon>candidate division WS2</taxon>
    </lineage>
</organism>
<dbReference type="AlphaFoldDB" id="A0A1V5SC70"/>
<evidence type="ECO:0000313" key="2">
    <source>
        <dbReference type="EMBL" id="OQA52110.1"/>
    </source>
</evidence>
<dbReference type="Proteomes" id="UP000485367">
    <property type="component" value="Unassembled WGS sequence"/>
</dbReference>
<dbReference type="EMBL" id="MWBO01000046">
    <property type="protein sequence ID" value="OQA52110.1"/>
    <property type="molecule type" value="Genomic_DNA"/>
</dbReference>
<evidence type="ECO:0008006" key="3">
    <source>
        <dbReference type="Google" id="ProtNLM"/>
    </source>
</evidence>
<sequence>MADSSLLNLEELSDGLNYSASTGDPATLTQNIQDWLQENIYPLALGAVIFVTLGAVFYGGLLYFTAYGDENKAAQGKKSITYGFIGLFIALIAFSIVTYVQQNLVSKEAEEKIYKDFKAPVTRDVDDGYQGGDQLFE</sequence>
<proteinExistence type="predicted"/>